<organism evidence="1 2">
    <name type="scientific">Bodo saltans</name>
    <name type="common">Flagellated protozoan</name>
    <dbReference type="NCBI Taxonomy" id="75058"/>
    <lineage>
        <taxon>Eukaryota</taxon>
        <taxon>Discoba</taxon>
        <taxon>Euglenozoa</taxon>
        <taxon>Kinetoplastea</taxon>
        <taxon>Metakinetoplastina</taxon>
        <taxon>Eubodonida</taxon>
        <taxon>Bodonidae</taxon>
        <taxon>Bodo</taxon>
    </lineage>
</organism>
<dbReference type="Proteomes" id="UP000051952">
    <property type="component" value="Unassembled WGS sequence"/>
</dbReference>
<dbReference type="PANTHER" id="PTHR12459">
    <property type="entry name" value="TRANSMEMBRANE PROTEIN 135-RELATED"/>
    <property type="match status" value="1"/>
</dbReference>
<dbReference type="OMA" id="RMDLALY"/>
<name>A0A0S4IY50_BODSA</name>
<reference evidence="2" key="1">
    <citation type="submission" date="2015-09" db="EMBL/GenBank/DDBJ databases">
        <authorList>
            <consortium name="Pathogen Informatics"/>
        </authorList>
    </citation>
    <scope>NUCLEOTIDE SEQUENCE [LARGE SCALE GENOMIC DNA]</scope>
    <source>
        <strain evidence="2">Lake Konstanz</strain>
    </source>
</reference>
<keyword evidence="2" id="KW-1185">Reference proteome</keyword>
<dbReference type="VEuPathDB" id="TriTrypDB:BSAL_75135"/>
<proteinExistence type="predicted"/>
<gene>
    <name evidence="1" type="ORF">BSAL_75135</name>
</gene>
<dbReference type="InterPro" id="IPR026749">
    <property type="entry name" value="Tmem135"/>
</dbReference>
<evidence type="ECO:0008006" key="3">
    <source>
        <dbReference type="Google" id="ProtNLM"/>
    </source>
</evidence>
<protein>
    <recommendedName>
        <fullName evidence="3">Transmembrane protein</fullName>
    </recommendedName>
</protein>
<evidence type="ECO:0000313" key="1">
    <source>
        <dbReference type="EMBL" id="CUG15953.1"/>
    </source>
</evidence>
<evidence type="ECO:0000313" key="2">
    <source>
        <dbReference type="Proteomes" id="UP000051952"/>
    </source>
</evidence>
<accession>A0A0S4IY50</accession>
<dbReference type="PANTHER" id="PTHR12459:SF15">
    <property type="entry name" value="TRANSMEMBRANE PROTEIN 135"/>
    <property type="match status" value="1"/>
</dbReference>
<sequence>MSASLSKKEIRRICRNALYAAGLRVVVGVLKALLKRGFSGLRTSLLSEILSLDPWKWAGFVGGLSSIRNFESVLSKSLNPIAASVVAGLIAASPVVVFQEKTQTELMLYFLARVVHNFGANFVLPQLPQAFQDFSHYDVLTMMVASSEILYSFVFLPKCHLPSYQGFLLRATMTDSKVIAATAAAHRCTPCPEGVEYAMKRNIAFDPRISDTSKVCNLWHPGQTCSSNSVSFLTNHFLRITFPLYLPLKVISTVALNGRKLVNDPVPTLVKCVKSSAKSATFLTVYCAAATRIICVFAQLGIRNDVGIALIAGCVSGATTLIEDKARRLDLAIYCLMQAIRSTTLLMYHKGYCSLPRRSSQVVLYLTCVAYLFAFFARSPSQTHPTVAKMFSMLSGEKKAGDKKEVIQ</sequence>
<dbReference type="AlphaFoldDB" id="A0A0S4IY50"/>
<dbReference type="EMBL" id="CYKH01000677">
    <property type="protein sequence ID" value="CUG15953.1"/>
    <property type="molecule type" value="Genomic_DNA"/>
</dbReference>
<dbReference type="OrthoDB" id="291792at2759"/>